<reference evidence="3 6" key="1">
    <citation type="submission" date="2023-10" db="EMBL/GenBank/DDBJ databases">
        <title>Genomes of two closely related lineages of the louse Polyplax serrata with different host specificities.</title>
        <authorList>
            <person name="Martinu J."/>
            <person name="Tarabai H."/>
            <person name="Stefka J."/>
            <person name="Hypsa V."/>
        </authorList>
    </citation>
    <scope>NUCLEOTIDE SEQUENCE [LARGE SCALE GENOMIC DNA]</scope>
    <source>
        <strain evidence="4">98ZLc_SE</strain>
        <strain evidence="3">HR10_N</strain>
    </source>
</reference>
<dbReference type="Proteomes" id="UP001359485">
    <property type="component" value="Unassembled WGS sequence"/>
</dbReference>
<protein>
    <submittedName>
        <fullName evidence="3">Uncharacterized protein</fullName>
    </submittedName>
</protein>
<accession>A0AAN8S710</accession>
<evidence type="ECO:0000313" key="3">
    <source>
        <dbReference type="EMBL" id="KAK6636401.1"/>
    </source>
</evidence>
<feature type="compositionally biased region" description="Polar residues" evidence="1">
    <location>
        <begin position="220"/>
        <end position="232"/>
    </location>
</feature>
<gene>
    <name evidence="3" type="ORF">RUM43_010062</name>
    <name evidence="4" type="ORF">RUM44_012229</name>
</gene>
<comment type="caution">
    <text evidence="3">The sequence shown here is derived from an EMBL/GenBank/DDBJ whole genome shotgun (WGS) entry which is preliminary data.</text>
</comment>
<dbReference type="Proteomes" id="UP001372834">
    <property type="component" value="Unassembled WGS sequence"/>
</dbReference>
<sequence>MRAFIVISSPVLSLVSTILLLIGKRKSNPYLFIPWLFLTMKGLLMVQTDNLITILRDMGTRANFAFGFRVEDFKWVLFYFTIFFVDLLEVFSFYEIFDLFLVLWNHHPGYDLDTTNLGAVKRDVADIMSSLSKCSLGSLSKMSLGSWSDSDETNELAELKNIVKFSGKEEKKVFDQTSPVVCMSKGEPFDGERMAQLPFLNNFSPRFEGTKLMGGDELPTTDSSETTNENMSNLKESCVEFSPEEYRL</sequence>
<feature type="transmembrane region" description="Helical" evidence="2">
    <location>
        <begin position="6"/>
        <end position="23"/>
    </location>
</feature>
<keyword evidence="2" id="KW-1133">Transmembrane helix</keyword>
<feature type="region of interest" description="Disordered" evidence="1">
    <location>
        <begin position="212"/>
        <end position="232"/>
    </location>
</feature>
<keyword evidence="5" id="KW-1185">Reference proteome</keyword>
<evidence type="ECO:0000313" key="6">
    <source>
        <dbReference type="Proteomes" id="UP001372834"/>
    </source>
</evidence>
<feature type="transmembrane region" description="Helical" evidence="2">
    <location>
        <begin position="35"/>
        <end position="55"/>
    </location>
</feature>
<feature type="transmembrane region" description="Helical" evidence="2">
    <location>
        <begin position="75"/>
        <end position="97"/>
    </location>
</feature>
<dbReference type="EMBL" id="JAWJWF010000001">
    <property type="protein sequence ID" value="KAK6640533.1"/>
    <property type="molecule type" value="Genomic_DNA"/>
</dbReference>
<organism evidence="3 6">
    <name type="scientific">Polyplax serrata</name>
    <name type="common">Common mouse louse</name>
    <dbReference type="NCBI Taxonomy" id="468196"/>
    <lineage>
        <taxon>Eukaryota</taxon>
        <taxon>Metazoa</taxon>
        <taxon>Ecdysozoa</taxon>
        <taxon>Arthropoda</taxon>
        <taxon>Hexapoda</taxon>
        <taxon>Insecta</taxon>
        <taxon>Pterygota</taxon>
        <taxon>Neoptera</taxon>
        <taxon>Paraneoptera</taxon>
        <taxon>Psocodea</taxon>
        <taxon>Troctomorpha</taxon>
        <taxon>Phthiraptera</taxon>
        <taxon>Anoplura</taxon>
        <taxon>Polyplacidae</taxon>
        <taxon>Polyplax</taxon>
    </lineage>
</organism>
<proteinExistence type="predicted"/>
<keyword evidence="2" id="KW-0472">Membrane</keyword>
<dbReference type="EMBL" id="JAWJWE010000004">
    <property type="protein sequence ID" value="KAK6636401.1"/>
    <property type="molecule type" value="Genomic_DNA"/>
</dbReference>
<evidence type="ECO:0000313" key="4">
    <source>
        <dbReference type="EMBL" id="KAK6640533.1"/>
    </source>
</evidence>
<name>A0AAN8S710_POLSC</name>
<evidence type="ECO:0000256" key="1">
    <source>
        <dbReference type="SAM" id="MobiDB-lite"/>
    </source>
</evidence>
<evidence type="ECO:0000256" key="2">
    <source>
        <dbReference type="SAM" id="Phobius"/>
    </source>
</evidence>
<evidence type="ECO:0000313" key="5">
    <source>
        <dbReference type="Proteomes" id="UP001359485"/>
    </source>
</evidence>
<keyword evidence="2" id="KW-0812">Transmembrane</keyword>
<dbReference type="AlphaFoldDB" id="A0AAN8S710"/>